<organism evidence="2 3">
    <name type="scientific">Quillaja saponaria</name>
    <name type="common">Soap bark tree</name>
    <dbReference type="NCBI Taxonomy" id="32244"/>
    <lineage>
        <taxon>Eukaryota</taxon>
        <taxon>Viridiplantae</taxon>
        <taxon>Streptophyta</taxon>
        <taxon>Embryophyta</taxon>
        <taxon>Tracheophyta</taxon>
        <taxon>Spermatophyta</taxon>
        <taxon>Magnoliopsida</taxon>
        <taxon>eudicotyledons</taxon>
        <taxon>Gunneridae</taxon>
        <taxon>Pentapetalae</taxon>
        <taxon>rosids</taxon>
        <taxon>fabids</taxon>
        <taxon>Fabales</taxon>
        <taxon>Quillajaceae</taxon>
        <taxon>Quillaja</taxon>
    </lineage>
</organism>
<accession>A0AAD7PGZ9</accession>
<proteinExistence type="predicted"/>
<sequence>MLRILKAIIGVEDDDRGQKMPKNFSSGAIKNTSTGTQTFKGTNNNTGMMSGDNNGRYGSKSDSDSG</sequence>
<evidence type="ECO:0000313" key="2">
    <source>
        <dbReference type="EMBL" id="KAJ7955213.1"/>
    </source>
</evidence>
<protein>
    <submittedName>
        <fullName evidence="2">Uncharacterized protein</fullName>
    </submittedName>
</protein>
<feature type="compositionally biased region" description="Polar residues" evidence="1">
    <location>
        <begin position="23"/>
        <end position="53"/>
    </location>
</feature>
<evidence type="ECO:0000313" key="3">
    <source>
        <dbReference type="Proteomes" id="UP001163823"/>
    </source>
</evidence>
<name>A0AAD7PGZ9_QUISA</name>
<dbReference type="EMBL" id="JARAOO010000009">
    <property type="protein sequence ID" value="KAJ7955213.1"/>
    <property type="molecule type" value="Genomic_DNA"/>
</dbReference>
<comment type="caution">
    <text evidence="2">The sequence shown here is derived from an EMBL/GenBank/DDBJ whole genome shotgun (WGS) entry which is preliminary data.</text>
</comment>
<evidence type="ECO:0000256" key="1">
    <source>
        <dbReference type="SAM" id="MobiDB-lite"/>
    </source>
</evidence>
<gene>
    <name evidence="2" type="ORF">O6P43_021842</name>
</gene>
<reference evidence="2" key="1">
    <citation type="journal article" date="2023" name="Science">
        <title>Elucidation of the pathway for biosynthesis of saponin adjuvants from the soapbark tree.</title>
        <authorList>
            <person name="Reed J."/>
            <person name="Orme A."/>
            <person name="El-Demerdash A."/>
            <person name="Owen C."/>
            <person name="Martin L.B.B."/>
            <person name="Misra R.C."/>
            <person name="Kikuchi S."/>
            <person name="Rejzek M."/>
            <person name="Martin A.C."/>
            <person name="Harkess A."/>
            <person name="Leebens-Mack J."/>
            <person name="Louveau T."/>
            <person name="Stephenson M.J."/>
            <person name="Osbourn A."/>
        </authorList>
    </citation>
    <scope>NUCLEOTIDE SEQUENCE</scope>
    <source>
        <strain evidence="2">S10</strain>
    </source>
</reference>
<dbReference type="Proteomes" id="UP001163823">
    <property type="component" value="Chromosome 9"/>
</dbReference>
<keyword evidence="3" id="KW-1185">Reference proteome</keyword>
<dbReference type="AlphaFoldDB" id="A0AAD7PGZ9"/>
<dbReference type="KEGG" id="qsa:O6P43_021842"/>
<feature type="region of interest" description="Disordered" evidence="1">
    <location>
        <begin position="15"/>
        <end position="66"/>
    </location>
</feature>